<evidence type="ECO:0000313" key="2">
    <source>
        <dbReference type="EMBL" id="MFC1849483.1"/>
    </source>
</evidence>
<keyword evidence="2" id="KW-0560">Oxidoreductase</keyword>
<dbReference type="InterPro" id="IPR007138">
    <property type="entry name" value="ABM_dom"/>
</dbReference>
<comment type="caution">
    <text evidence="2">The sequence shown here is derived from an EMBL/GenBank/DDBJ whole genome shotgun (WGS) entry which is preliminary data.</text>
</comment>
<dbReference type="InterPro" id="IPR011008">
    <property type="entry name" value="Dimeric_a/b-barrel"/>
</dbReference>
<feature type="domain" description="ABM" evidence="1">
    <location>
        <begin position="2"/>
        <end position="90"/>
    </location>
</feature>
<sequence>MILLRIIMNVLPEKQLEVMQTLQSMIAPTEEEAGCLSYTVFRDIEDKSLFNLFEEWENREYLDNHIRSHLFGVLLGTKTLLCEPPIIQIYTVSQSEEVEDIRVVRNKKKKLIHSR</sequence>
<dbReference type="InterPro" id="IPR050744">
    <property type="entry name" value="AI-2_Isomerase_LsrG"/>
</dbReference>
<keyword evidence="2" id="KW-0503">Monooxygenase</keyword>
<keyword evidence="3" id="KW-1185">Reference proteome</keyword>
<dbReference type="PANTHER" id="PTHR33336">
    <property type="entry name" value="QUINOL MONOOXYGENASE YGIN-RELATED"/>
    <property type="match status" value="1"/>
</dbReference>
<evidence type="ECO:0000313" key="3">
    <source>
        <dbReference type="Proteomes" id="UP001594351"/>
    </source>
</evidence>
<dbReference type="GO" id="GO:0004497">
    <property type="term" value="F:monooxygenase activity"/>
    <property type="evidence" value="ECO:0007669"/>
    <property type="project" value="UniProtKB-KW"/>
</dbReference>
<dbReference type="SUPFAM" id="SSF54909">
    <property type="entry name" value="Dimeric alpha+beta barrel"/>
    <property type="match status" value="1"/>
</dbReference>
<dbReference type="EC" id="1.-.-.-" evidence="2"/>
<name>A0ABV6YTI0_UNCC1</name>
<organism evidence="2 3">
    <name type="scientific">candidate division CSSED10-310 bacterium</name>
    <dbReference type="NCBI Taxonomy" id="2855610"/>
    <lineage>
        <taxon>Bacteria</taxon>
        <taxon>Bacteria division CSSED10-310</taxon>
    </lineage>
</organism>
<proteinExistence type="predicted"/>
<protein>
    <submittedName>
        <fullName evidence="2">Quinol monooxygenase</fullName>
        <ecNumber evidence="2">1.-.-.-</ecNumber>
    </submittedName>
</protein>
<dbReference type="Gene3D" id="3.30.70.100">
    <property type="match status" value="1"/>
</dbReference>
<dbReference type="PROSITE" id="PS51725">
    <property type="entry name" value="ABM"/>
    <property type="match status" value="1"/>
</dbReference>
<accession>A0ABV6YTI0</accession>
<gene>
    <name evidence="2" type="ORF">ACFL27_04655</name>
</gene>
<dbReference type="PANTHER" id="PTHR33336:SF15">
    <property type="entry name" value="ABM DOMAIN-CONTAINING PROTEIN"/>
    <property type="match status" value="1"/>
</dbReference>
<dbReference type="EMBL" id="JBHPBY010000041">
    <property type="protein sequence ID" value="MFC1849483.1"/>
    <property type="molecule type" value="Genomic_DNA"/>
</dbReference>
<dbReference type="Proteomes" id="UP001594351">
    <property type="component" value="Unassembled WGS sequence"/>
</dbReference>
<evidence type="ECO:0000259" key="1">
    <source>
        <dbReference type="PROSITE" id="PS51725"/>
    </source>
</evidence>
<reference evidence="2 3" key="1">
    <citation type="submission" date="2024-09" db="EMBL/GenBank/DDBJ databases">
        <title>Laminarin stimulates single cell rates of sulfate reduction while oxygen inhibits transcriptomic activity in coastal marine sediment.</title>
        <authorList>
            <person name="Lindsay M."/>
            <person name="Orcutt B."/>
            <person name="Emerson D."/>
            <person name="Stepanauskas R."/>
            <person name="D'Angelo T."/>
        </authorList>
    </citation>
    <scope>NUCLEOTIDE SEQUENCE [LARGE SCALE GENOMIC DNA]</scope>
    <source>
        <strain evidence="2">SAG AM-311-K15</strain>
    </source>
</reference>
<dbReference type="Pfam" id="PF03992">
    <property type="entry name" value="ABM"/>
    <property type="match status" value="1"/>
</dbReference>